<evidence type="ECO:0000313" key="5">
    <source>
        <dbReference type="EMBL" id="SUZ86737.1"/>
    </source>
</evidence>
<dbReference type="Gene3D" id="1.10.10.10">
    <property type="entry name" value="Winged helix-like DNA-binding domain superfamily/Winged helix DNA-binding domain"/>
    <property type="match status" value="1"/>
</dbReference>
<dbReference type="InterPro" id="IPR036388">
    <property type="entry name" value="WH-like_DNA-bd_sf"/>
</dbReference>
<name>A0A381RA58_9ZZZZ</name>
<evidence type="ECO:0000259" key="4">
    <source>
        <dbReference type="PROSITE" id="PS50987"/>
    </source>
</evidence>
<dbReference type="SMART" id="SM00418">
    <property type="entry name" value="HTH_ARSR"/>
    <property type="match status" value="1"/>
</dbReference>
<proteinExistence type="predicted"/>
<protein>
    <recommendedName>
        <fullName evidence="4">HTH arsR-type domain-containing protein</fullName>
    </recommendedName>
</protein>
<dbReference type="EMBL" id="UINC01001696">
    <property type="protein sequence ID" value="SUZ86737.1"/>
    <property type="molecule type" value="Genomic_DNA"/>
</dbReference>
<feature type="domain" description="HTH arsR-type" evidence="4">
    <location>
        <begin position="1"/>
        <end position="90"/>
    </location>
</feature>
<dbReference type="PANTHER" id="PTHR43132:SF9">
    <property type="entry name" value="ARSR FAMILY TRANSCRIPTIONAL REGULATORY PROTEIN"/>
    <property type="match status" value="1"/>
</dbReference>
<dbReference type="InterPro" id="IPR036390">
    <property type="entry name" value="WH_DNA-bd_sf"/>
</dbReference>
<dbReference type="AlphaFoldDB" id="A0A381RA58"/>
<dbReference type="SUPFAM" id="SSF46785">
    <property type="entry name" value="Winged helix' DNA-binding domain"/>
    <property type="match status" value="1"/>
</dbReference>
<gene>
    <name evidence="5" type="ORF">METZ01_LOCUS39591</name>
</gene>
<sequence length="105" mass="11810">MVGLARFFKALSDERRLRIISALLEGEQEAGWLAVAAGRDRTTVSRHLQLLVEAGILQRRRDGRRVIYSIASAGMAGRLRRVGIAPPVTHPELEGRIRDFLTEQY</sequence>
<reference evidence="5" key="1">
    <citation type="submission" date="2018-05" db="EMBL/GenBank/DDBJ databases">
        <authorList>
            <person name="Lanie J.A."/>
            <person name="Ng W.-L."/>
            <person name="Kazmierczak K.M."/>
            <person name="Andrzejewski T.M."/>
            <person name="Davidsen T.M."/>
            <person name="Wayne K.J."/>
            <person name="Tettelin H."/>
            <person name="Glass J.I."/>
            <person name="Rusch D."/>
            <person name="Podicherti R."/>
            <person name="Tsui H.-C.T."/>
            <person name="Winkler M.E."/>
        </authorList>
    </citation>
    <scope>NUCLEOTIDE SEQUENCE</scope>
</reference>
<accession>A0A381RA58</accession>
<dbReference type="CDD" id="cd00090">
    <property type="entry name" value="HTH_ARSR"/>
    <property type="match status" value="1"/>
</dbReference>
<dbReference type="InterPro" id="IPR001845">
    <property type="entry name" value="HTH_ArsR_DNA-bd_dom"/>
</dbReference>
<dbReference type="InterPro" id="IPR011991">
    <property type="entry name" value="ArsR-like_HTH"/>
</dbReference>
<dbReference type="PROSITE" id="PS50987">
    <property type="entry name" value="HTH_ARSR_2"/>
    <property type="match status" value="1"/>
</dbReference>
<dbReference type="Pfam" id="PF01022">
    <property type="entry name" value="HTH_5"/>
    <property type="match status" value="1"/>
</dbReference>
<dbReference type="GO" id="GO:0003677">
    <property type="term" value="F:DNA binding"/>
    <property type="evidence" value="ECO:0007669"/>
    <property type="project" value="UniProtKB-KW"/>
</dbReference>
<keyword evidence="1" id="KW-0805">Transcription regulation</keyword>
<dbReference type="InterPro" id="IPR051011">
    <property type="entry name" value="Metal_resp_trans_reg"/>
</dbReference>
<dbReference type="GO" id="GO:0003700">
    <property type="term" value="F:DNA-binding transcription factor activity"/>
    <property type="evidence" value="ECO:0007669"/>
    <property type="project" value="InterPro"/>
</dbReference>
<evidence type="ECO:0000256" key="1">
    <source>
        <dbReference type="ARBA" id="ARBA00023015"/>
    </source>
</evidence>
<dbReference type="NCBIfam" id="NF033788">
    <property type="entry name" value="HTH_metalloreg"/>
    <property type="match status" value="1"/>
</dbReference>
<keyword evidence="3" id="KW-0804">Transcription</keyword>
<dbReference type="PANTHER" id="PTHR43132">
    <property type="entry name" value="ARSENICAL RESISTANCE OPERON REPRESSOR ARSR-RELATED"/>
    <property type="match status" value="1"/>
</dbReference>
<evidence type="ECO:0000256" key="2">
    <source>
        <dbReference type="ARBA" id="ARBA00023125"/>
    </source>
</evidence>
<organism evidence="5">
    <name type="scientific">marine metagenome</name>
    <dbReference type="NCBI Taxonomy" id="408172"/>
    <lineage>
        <taxon>unclassified sequences</taxon>
        <taxon>metagenomes</taxon>
        <taxon>ecological metagenomes</taxon>
    </lineage>
</organism>
<keyword evidence="2" id="KW-0238">DNA-binding</keyword>
<evidence type="ECO:0000256" key="3">
    <source>
        <dbReference type="ARBA" id="ARBA00023163"/>
    </source>
</evidence>